<dbReference type="OrthoDB" id="5872768at2759"/>
<evidence type="ECO:0000313" key="3">
    <source>
        <dbReference type="WBParaSite" id="HCON_00023870-00001"/>
    </source>
</evidence>
<organism evidence="2 3">
    <name type="scientific">Haemonchus contortus</name>
    <name type="common">Barber pole worm</name>
    <dbReference type="NCBI Taxonomy" id="6289"/>
    <lineage>
        <taxon>Eukaryota</taxon>
        <taxon>Metazoa</taxon>
        <taxon>Ecdysozoa</taxon>
        <taxon>Nematoda</taxon>
        <taxon>Chromadorea</taxon>
        <taxon>Rhabditida</taxon>
        <taxon>Rhabditina</taxon>
        <taxon>Rhabditomorpha</taxon>
        <taxon>Strongyloidea</taxon>
        <taxon>Trichostrongylidae</taxon>
        <taxon>Haemonchus</taxon>
    </lineage>
</organism>
<accession>A0A7I5E669</accession>
<evidence type="ECO:0000313" key="2">
    <source>
        <dbReference type="Proteomes" id="UP000025227"/>
    </source>
</evidence>
<dbReference type="Proteomes" id="UP000025227">
    <property type="component" value="Unplaced"/>
</dbReference>
<feature type="transmembrane region" description="Helical" evidence="1">
    <location>
        <begin position="210"/>
        <end position="231"/>
    </location>
</feature>
<reference evidence="3" key="1">
    <citation type="submission" date="2020-12" db="UniProtKB">
        <authorList>
            <consortium name="WormBaseParasite"/>
        </authorList>
    </citation>
    <scope>IDENTIFICATION</scope>
    <source>
        <strain evidence="3">MHco3</strain>
    </source>
</reference>
<sequence length="245" mass="28135">FETNSLVRNFSKLESCYEYKSSPLVCEPEQERNGRYSLAHCQQFSNRRTSSDPDDDIIFLENVYSTKKFATTPSHSPVKVEGQIRSKHKVVFDNTPTTAHLATSSLPLHSKVRNISKTSKRTVKDVFAHQDKPLIECKSEVDDDYPAPTPQLASDCQPNKKGRKARKEMLRDASTFTDKGRNEMPQDVSTFMEKQPELEIAEAYFEEHPILDFVGSCCGMILLAVSLWYIFDWYVWFTELFINGQ</sequence>
<keyword evidence="2" id="KW-1185">Reference proteome</keyword>
<protein>
    <submittedName>
        <fullName evidence="3">TPX2_importin domain-containing protein</fullName>
    </submittedName>
</protein>
<keyword evidence="1" id="KW-1133">Transmembrane helix</keyword>
<dbReference type="AlphaFoldDB" id="A0A7I5E669"/>
<keyword evidence="1" id="KW-0812">Transmembrane</keyword>
<evidence type="ECO:0000256" key="1">
    <source>
        <dbReference type="SAM" id="Phobius"/>
    </source>
</evidence>
<name>A0A7I5E669_HAECO</name>
<keyword evidence="1" id="KW-0472">Membrane</keyword>
<proteinExistence type="predicted"/>
<dbReference type="WBParaSite" id="HCON_00023870-00001">
    <property type="protein sequence ID" value="HCON_00023870-00001"/>
    <property type="gene ID" value="HCON_00023870"/>
</dbReference>